<evidence type="ECO:0000313" key="3">
    <source>
        <dbReference type="EMBL" id="CYV81307.1"/>
    </source>
</evidence>
<organism evidence="4 7">
    <name type="scientific">Streptococcus suis</name>
    <dbReference type="NCBI Taxonomy" id="1307"/>
    <lineage>
        <taxon>Bacteria</taxon>
        <taxon>Bacillati</taxon>
        <taxon>Bacillota</taxon>
        <taxon>Bacilli</taxon>
        <taxon>Lactobacillales</taxon>
        <taxon>Streptococcaceae</taxon>
        <taxon>Streptococcus</taxon>
    </lineage>
</organism>
<reference evidence="5 6" key="1">
    <citation type="submission" date="2016-02" db="EMBL/GenBank/DDBJ databases">
        <authorList>
            <consortium name="Pathogen Informatics"/>
        </authorList>
    </citation>
    <scope>NUCLEOTIDE SEQUENCE [LARGE SCALE GENOMIC DNA]</scope>
    <source>
        <strain evidence="3 5">LSS80</strain>
        <strain evidence="2 6">LSS90</strain>
    </source>
</reference>
<dbReference type="CDD" id="cd04301">
    <property type="entry name" value="NAT_SF"/>
    <property type="match status" value="1"/>
</dbReference>
<dbReference type="SMR" id="A0A0Z8TJ18"/>
<dbReference type="RefSeq" id="WP_029171639.1">
    <property type="nucleotide sequence ID" value="NZ_CECW01000038.1"/>
</dbReference>
<evidence type="ECO:0000313" key="5">
    <source>
        <dbReference type="Proteomes" id="UP000070960"/>
    </source>
</evidence>
<dbReference type="SUPFAM" id="SSF55729">
    <property type="entry name" value="Acyl-CoA N-acyltransferases (Nat)"/>
    <property type="match status" value="1"/>
</dbReference>
<evidence type="ECO:0000313" key="2">
    <source>
        <dbReference type="EMBL" id="CYV74990.1"/>
    </source>
</evidence>
<evidence type="ECO:0000259" key="1">
    <source>
        <dbReference type="PROSITE" id="PS51186"/>
    </source>
</evidence>
<dbReference type="AlphaFoldDB" id="A0A0Z8TJ18"/>
<dbReference type="EMBL" id="FIIE01000011">
    <property type="protein sequence ID" value="CYV81307.1"/>
    <property type="molecule type" value="Genomic_DNA"/>
</dbReference>
<dbReference type="Proteomes" id="UP000071765">
    <property type="component" value="Unassembled WGS sequence"/>
</dbReference>
<proteinExistence type="predicted"/>
<dbReference type="EMBL" id="SSXP01000008">
    <property type="protein sequence ID" value="TII07575.1"/>
    <property type="molecule type" value="Genomic_DNA"/>
</dbReference>
<evidence type="ECO:0000313" key="6">
    <source>
        <dbReference type="Proteomes" id="UP000071765"/>
    </source>
</evidence>
<dbReference type="Pfam" id="PF00583">
    <property type="entry name" value="Acetyltransf_1"/>
    <property type="match status" value="1"/>
</dbReference>
<evidence type="ECO:0000313" key="7">
    <source>
        <dbReference type="Proteomes" id="UP000305768"/>
    </source>
</evidence>
<dbReference type="Proteomes" id="UP000305768">
    <property type="component" value="Unassembled WGS sequence"/>
</dbReference>
<name>A0A0Z8TJ18_STRSU</name>
<dbReference type="Gene3D" id="3.40.630.30">
    <property type="match status" value="1"/>
</dbReference>
<protein>
    <submittedName>
        <fullName evidence="4">GNAT family N-acetyltransferase</fullName>
    </submittedName>
    <submittedName>
        <fullName evidence="2">GNAT family acetyltransferase</fullName>
    </submittedName>
</protein>
<evidence type="ECO:0000313" key="4">
    <source>
        <dbReference type="EMBL" id="TII07575.1"/>
    </source>
</evidence>
<dbReference type="GO" id="GO:0016747">
    <property type="term" value="F:acyltransferase activity, transferring groups other than amino-acyl groups"/>
    <property type="evidence" value="ECO:0007669"/>
    <property type="project" value="InterPro"/>
</dbReference>
<accession>A0A0Z8TJ18</accession>
<sequence>MNIETYKPEYKEAFIAMNLAWIEEMFQVEDEDRMVLGSIEERLANGGEIFFAINDEGEIMASCMVAPLPSGEWEIEKFAAKKEFAGQGAGKACLQACMDFIKEKQIQKVIIVSNRKCVSAIHLYRKFGFIEIPVDKNKFPYERADIAFEQYF</sequence>
<dbReference type="EMBL" id="FIIN01000003">
    <property type="protein sequence ID" value="CYV74990.1"/>
    <property type="molecule type" value="Genomic_DNA"/>
</dbReference>
<feature type="domain" description="N-acetyltransferase" evidence="1">
    <location>
        <begin position="1"/>
        <end position="152"/>
    </location>
</feature>
<dbReference type="InterPro" id="IPR000182">
    <property type="entry name" value="GNAT_dom"/>
</dbReference>
<gene>
    <name evidence="3" type="ORF">ERS132442_01381</name>
    <name evidence="2" type="ORF">ERS132452_00724</name>
    <name evidence="4" type="ORF">FAJ34_06900</name>
</gene>
<dbReference type="Proteomes" id="UP000070960">
    <property type="component" value="Unassembled WGS sequence"/>
</dbReference>
<dbReference type="InterPro" id="IPR016181">
    <property type="entry name" value="Acyl_CoA_acyltransferase"/>
</dbReference>
<keyword evidence="4" id="KW-0808">Transferase</keyword>
<reference evidence="4 7" key="2">
    <citation type="submission" date="2019-04" db="EMBL/GenBank/DDBJ databases">
        <title>Genome analysis of Streptococcus suis strain WUSS425.</title>
        <authorList>
            <person name="Chen H."/>
            <person name="Gao X."/>
            <person name="Wu Z."/>
        </authorList>
    </citation>
    <scope>NUCLEOTIDE SEQUENCE [LARGE SCALE GENOMIC DNA]</scope>
    <source>
        <strain evidence="4 7">WUSS425</strain>
    </source>
</reference>
<dbReference type="PROSITE" id="PS51186">
    <property type="entry name" value="GNAT"/>
    <property type="match status" value="1"/>
</dbReference>